<feature type="region of interest" description="Disordered" evidence="1">
    <location>
        <begin position="86"/>
        <end position="108"/>
    </location>
</feature>
<dbReference type="Proteomes" id="UP001082703">
    <property type="component" value="Unassembled WGS sequence"/>
</dbReference>
<evidence type="ECO:0000313" key="2">
    <source>
        <dbReference type="EMBL" id="MCY1713972.1"/>
    </source>
</evidence>
<dbReference type="RefSeq" id="WP_268058023.1">
    <property type="nucleotide sequence ID" value="NZ_JAPOHA010000006.1"/>
</dbReference>
<name>A0ABT4BSV7_9FIRM</name>
<organism evidence="2 3">
    <name type="scientific">Caproiciproducens galactitolivorans</name>
    <dbReference type="NCBI Taxonomy" id="642589"/>
    <lineage>
        <taxon>Bacteria</taxon>
        <taxon>Bacillati</taxon>
        <taxon>Bacillota</taxon>
        <taxon>Clostridia</taxon>
        <taxon>Eubacteriales</taxon>
        <taxon>Acutalibacteraceae</taxon>
        <taxon>Caproiciproducens</taxon>
    </lineage>
</organism>
<evidence type="ECO:0000256" key="1">
    <source>
        <dbReference type="SAM" id="MobiDB-lite"/>
    </source>
</evidence>
<dbReference type="EMBL" id="JAPOHA010000006">
    <property type="protein sequence ID" value="MCY1713972.1"/>
    <property type="molecule type" value="Genomic_DNA"/>
</dbReference>
<accession>A0ABT4BSV7</accession>
<evidence type="ECO:0000313" key="3">
    <source>
        <dbReference type="Proteomes" id="UP001082703"/>
    </source>
</evidence>
<proteinExistence type="predicted"/>
<comment type="caution">
    <text evidence="2">The sequence shown here is derived from an EMBL/GenBank/DDBJ whole genome shotgun (WGS) entry which is preliminary data.</text>
</comment>
<gene>
    <name evidence="2" type="ORF">OUY18_06865</name>
</gene>
<reference evidence="2 3" key="1">
    <citation type="submission" date="2022-11" db="EMBL/GenBank/DDBJ databases">
        <authorList>
            <person name="Caiyu Z."/>
        </authorList>
    </citation>
    <scope>NUCLEOTIDE SEQUENCE [LARGE SCALE GENOMIC DNA]</scope>
    <source>
        <strain evidence="2 3">YR-4</strain>
    </source>
</reference>
<keyword evidence="3" id="KW-1185">Reference proteome</keyword>
<sequence>MINVFKAWDQSSRLNTYVVRLKSSHKNLSDARDLLNGYWQAEEMGKVNEAIENALSKLKSTSSKLETLSDNILEVAKQIRKEEEEEAAREARKRAQRAVEQGMKPHNI</sequence>
<protein>
    <submittedName>
        <fullName evidence="2">Uncharacterized protein</fullName>
    </submittedName>
</protein>